<protein>
    <submittedName>
        <fullName evidence="1">Uncharacterized protein</fullName>
    </submittedName>
</protein>
<dbReference type="AlphaFoldDB" id="A0A453L1U1"/>
<name>A0A453L1U1_AEGTS</name>
<dbReference type="Proteomes" id="UP000015105">
    <property type="component" value="Chromosome 5D"/>
</dbReference>
<dbReference type="Gramene" id="AET5Gv20597100.1">
    <property type="protein sequence ID" value="AET5Gv20597100.1"/>
    <property type="gene ID" value="AET5Gv20597100"/>
</dbReference>
<reference evidence="1" key="4">
    <citation type="submission" date="2019-03" db="UniProtKB">
        <authorList>
            <consortium name="EnsemblPlants"/>
        </authorList>
    </citation>
    <scope>IDENTIFICATION</scope>
</reference>
<dbReference type="EnsemblPlants" id="AET5Gv20597100.1">
    <property type="protein sequence ID" value="AET5Gv20597100.1"/>
    <property type="gene ID" value="AET5Gv20597100"/>
</dbReference>
<reference evidence="1" key="5">
    <citation type="journal article" date="2021" name="G3 (Bethesda)">
        <title>Aegilops tauschii genome assembly Aet v5.0 features greater sequence contiguity and improved annotation.</title>
        <authorList>
            <person name="Wang L."/>
            <person name="Zhu T."/>
            <person name="Rodriguez J.C."/>
            <person name="Deal K.R."/>
            <person name="Dubcovsky J."/>
            <person name="McGuire P.E."/>
            <person name="Lux T."/>
            <person name="Spannagl M."/>
            <person name="Mayer K.F.X."/>
            <person name="Baldrich P."/>
            <person name="Meyers B.C."/>
            <person name="Huo N."/>
            <person name="Gu Y.Q."/>
            <person name="Zhou H."/>
            <person name="Devos K.M."/>
            <person name="Bennetzen J.L."/>
            <person name="Unver T."/>
            <person name="Budak H."/>
            <person name="Gulick P.J."/>
            <person name="Galiba G."/>
            <person name="Kalapos B."/>
            <person name="Nelson D.R."/>
            <person name="Li P."/>
            <person name="You F.M."/>
            <person name="Luo M.C."/>
            <person name="Dvorak J."/>
        </authorList>
    </citation>
    <scope>NUCLEOTIDE SEQUENCE [LARGE SCALE GENOMIC DNA]</scope>
    <source>
        <strain evidence="1">cv. AL8/78</strain>
    </source>
</reference>
<keyword evidence="2" id="KW-1185">Reference proteome</keyword>
<accession>A0A453L1U1</accession>
<organism evidence="1 2">
    <name type="scientific">Aegilops tauschii subsp. strangulata</name>
    <name type="common">Goatgrass</name>
    <dbReference type="NCBI Taxonomy" id="200361"/>
    <lineage>
        <taxon>Eukaryota</taxon>
        <taxon>Viridiplantae</taxon>
        <taxon>Streptophyta</taxon>
        <taxon>Embryophyta</taxon>
        <taxon>Tracheophyta</taxon>
        <taxon>Spermatophyta</taxon>
        <taxon>Magnoliopsida</taxon>
        <taxon>Liliopsida</taxon>
        <taxon>Poales</taxon>
        <taxon>Poaceae</taxon>
        <taxon>BOP clade</taxon>
        <taxon>Pooideae</taxon>
        <taxon>Triticodae</taxon>
        <taxon>Triticeae</taxon>
        <taxon>Triticinae</taxon>
        <taxon>Aegilops</taxon>
    </lineage>
</organism>
<evidence type="ECO:0000313" key="1">
    <source>
        <dbReference type="EnsemblPlants" id="AET5Gv20597100.1"/>
    </source>
</evidence>
<evidence type="ECO:0000313" key="2">
    <source>
        <dbReference type="Proteomes" id="UP000015105"/>
    </source>
</evidence>
<reference evidence="2" key="1">
    <citation type="journal article" date="2014" name="Science">
        <title>Ancient hybridizations among the ancestral genomes of bread wheat.</title>
        <authorList>
            <consortium name="International Wheat Genome Sequencing Consortium,"/>
            <person name="Marcussen T."/>
            <person name="Sandve S.R."/>
            <person name="Heier L."/>
            <person name="Spannagl M."/>
            <person name="Pfeifer M."/>
            <person name="Jakobsen K.S."/>
            <person name="Wulff B.B."/>
            <person name="Steuernagel B."/>
            <person name="Mayer K.F."/>
            <person name="Olsen O.A."/>
        </authorList>
    </citation>
    <scope>NUCLEOTIDE SEQUENCE [LARGE SCALE GENOMIC DNA]</scope>
    <source>
        <strain evidence="2">cv. AL8/78</strain>
    </source>
</reference>
<reference evidence="1" key="3">
    <citation type="journal article" date="2017" name="Nature">
        <title>Genome sequence of the progenitor of the wheat D genome Aegilops tauschii.</title>
        <authorList>
            <person name="Luo M.C."/>
            <person name="Gu Y.Q."/>
            <person name="Puiu D."/>
            <person name="Wang H."/>
            <person name="Twardziok S.O."/>
            <person name="Deal K.R."/>
            <person name="Huo N."/>
            <person name="Zhu T."/>
            <person name="Wang L."/>
            <person name="Wang Y."/>
            <person name="McGuire P.E."/>
            <person name="Liu S."/>
            <person name="Long H."/>
            <person name="Ramasamy R.K."/>
            <person name="Rodriguez J.C."/>
            <person name="Van S.L."/>
            <person name="Yuan L."/>
            <person name="Wang Z."/>
            <person name="Xia Z."/>
            <person name="Xiao L."/>
            <person name="Anderson O.D."/>
            <person name="Ouyang S."/>
            <person name="Liang Y."/>
            <person name="Zimin A.V."/>
            <person name="Pertea G."/>
            <person name="Qi P."/>
            <person name="Bennetzen J.L."/>
            <person name="Dai X."/>
            <person name="Dawson M.W."/>
            <person name="Muller H.G."/>
            <person name="Kugler K."/>
            <person name="Rivarola-Duarte L."/>
            <person name="Spannagl M."/>
            <person name="Mayer K.F.X."/>
            <person name="Lu F.H."/>
            <person name="Bevan M.W."/>
            <person name="Leroy P."/>
            <person name="Li P."/>
            <person name="You F.M."/>
            <person name="Sun Q."/>
            <person name="Liu Z."/>
            <person name="Lyons E."/>
            <person name="Wicker T."/>
            <person name="Salzberg S.L."/>
            <person name="Devos K.M."/>
            <person name="Dvorak J."/>
        </authorList>
    </citation>
    <scope>NUCLEOTIDE SEQUENCE [LARGE SCALE GENOMIC DNA]</scope>
    <source>
        <strain evidence="1">cv. AL8/78</strain>
    </source>
</reference>
<sequence>MDPSRQRALVPLAFRICLLVSFYVRLVPSLYRVNIFQQRALPPGVALCVMRNPCTALGFFYEKRKIDGTRCVL</sequence>
<reference evidence="2" key="2">
    <citation type="journal article" date="2017" name="Nat. Plants">
        <title>The Aegilops tauschii genome reveals multiple impacts of transposons.</title>
        <authorList>
            <person name="Zhao G."/>
            <person name="Zou C."/>
            <person name="Li K."/>
            <person name="Wang K."/>
            <person name="Li T."/>
            <person name="Gao L."/>
            <person name="Zhang X."/>
            <person name="Wang H."/>
            <person name="Yang Z."/>
            <person name="Liu X."/>
            <person name="Jiang W."/>
            <person name="Mao L."/>
            <person name="Kong X."/>
            <person name="Jiao Y."/>
            <person name="Jia J."/>
        </authorList>
    </citation>
    <scope>NUCLEOTIDE SEQUENCE [LARGE SCALE GENOMIC DNA]</scope>
    <source>
        <strain evidence="2">cv. AL8/78</strain>
    </source>
</reference>
<proteinExistence type="predicted"/>